<feature type="compositionally biased region" description="Polar residues" evidence="1">
    <location>
        <begin position="262"/>
        <end position="276"/>
    </location>
</feature>
<protein>
    <recommendedName>
        <fullName evidence="4">C2 NT-type domain-containing protein</fullName>
    </recommendedName>
</protein>
<sequence length="501" mass="54962">MFLFKRKNSTKANSGSNGSANNSSSSEQKQQFTFAIQIESIDNIPLYFQVPLGVELHKLNLTTVPSQAILTLKGKLFRKRKLIGNTPFKLADSATKQSNFSSTLEFLVNIPVDKEKKYILKGPVTSSTVFEPTCNDSQQPEKYDENNESDDESATMCNNSMGKFLHIVVAKKITSASKSVFVNDCLLDLTHYCSLQHEWQGRVSVPFEISKDVTANINLQIFSVLGNQLSSNGRRSGSLDVQRGRTNSLSTTPPQKRIDTPVNDTTDTSPQQQLPKTSSNSTSSTPVSTSTSTLTSATPTASPPQIPISQLSIKEVDILQFESNTISPTTNSDVNDNGRAILNTNTNNVGNFNNNSNGLSNQGSMSDFFKRRAEVNSGRSRSDSSPGGLQLTNTITTSNKSSMPLTPTFDNNLSHSPTGAYQTTNSSSESPSLESIKQENAHLRSVLQRAKTRFQEVVTENTQLKERIQQLEAQVLSLQLAQSSGNQTQPKTMQDFFDPFQ</sequence>
<dbReference type="RefSeq" id="XP_044550389.1">
    <property type="nucleotide sequence ID" value="XM_044692305.1"/>
</dbReference>
<feature type="region of interest" description="Disordered" evidence="1">
    <location>
        <begin position="231"/>
        <end position="308"/>
    </location>
</feature>
<dbReference type="GeneID" id="68095298"/>
<feature type="region of interest" description="Disordered" evidence="1">
    <location>
        <begin position="1"/>
        <end position="25"/>
    </location>
</feature>
<name>A0AA88KQF7_NAELO</name>
<feature type="compositionally biased region" description="Polar residues" evidence="1">
    <location>
        <begin position="482"/>
        <end position="492"/>
    </location>
</feature>
<feature type="region of interest" description="Disordered" evidence="1">
    <location>
        <begin position="482"/>
        <end position="501"/>
    </location>
</feature>
<feature type="region of interest" description="Disordered" evidence="1">
    <location>
        <begin position="373"/>
        <end position="434"/>
    </location>
</feature>
<evidence type="ECO:0000313" key="3">
    <source>
        <dbReference type="Proteomes" id="UP000816034"/>
    </source>
</evidence>
<proteinExistence type="predicted"/>
<reference evidence="2 3" key="1">
    <citation type="journal article" date="2018" name="BMC Genomics">
        <title>The genome of Naegleria lovaniensis, the basis for a comparative approach to unravel pathogenicity factors of the human pathogenic amoeba N. fowleri.</title>
        <authorList>
            <person name="Liechti N."/>
            <person name="Schurch N."/>
            <person name="Bruggmann R."/>
            <person name="Wittwer M."/>
        </authorList>
    </citation>
    <scope>NUCLEOTIDE SEQUENCE [LARGE SCALE GENOMIC DNA]</scope>
    <source>
        <strain evidence="2 3">ATCC 30569</strain>
    </source>
</reference>
<accession>A0AA88KQF7</accession>
<feature type="region of interest" description="Disordered" evidence="1">
    <location>
        <begin position="130"/>
        <end position="154"/>
    </location>
</feature>
<keyword evidence="3" id="KW-1185">Reference proteome</keyword>
<dbReference type="Proteomes" id="UP000816034">
    <property type="component" value="Unassembled WGS sequence"/>
</dbReference>
<feature type="compositionally biased region" description="Low complexity" evidence="1">
    <location>
        <begin position="10"/>
        <end position="25"/>
    </location>
</feature>
<evidence type="ECO:0000256" key="1">
    <source>
        <dbReference type="SAM" id="MobiDB-lite"/>
    </source>
</evidence>
<feature type="compositionally biased region" description="Polar residues" evidence="1">
    <location>
        <begin position="390"/>
        <end position="425"/>
    </location>
</feature>
<feature type="compositionally biased region" description="Polar residues" evidence="1">
    <location>
        <begin position="244"/>
        <end position="254"/>
    </location>
</feature>
<dbReference type="EMBL" id="PYSW02000016">
    <property type="protein sequence ID" value="KAG2386397.1"/>
    <property type="molecule type" value="Genomic_DNA"/>
</dbReference>
<dbReference type="AlphaFoldDB" id="A0AA88KQF7"/>
<feature type="compositionally biased region" description="Low complexity" evidence="1">
    <location>
        <begin position="277"/>
        <end position="300"/>
    </location>
</feature>
<gene>
    <name evidence="2" type="ORF">C9374_002843</name>
</gene>
<organism evidence="2 3">
    <name type="scientific">Naegleria lovaniensis</name>
    <name type="common">Amoeba</name>
    <dbReference type="NCBI Taxonomy" id="51637"/>
    <lineage>
        <taxon>Eukaryota</taxon>
        <taxon>Discoba</taxon>
        <taxon>Heterolobosea</taxon>
        <taxon>Tetramitia</taxon>
        <taxon>Eutetramitia</taxon>
        <taxon>Vahlkampfiidae</taxon>
        <taxon>Naegleria</taxon>
    </lineage>
</organism>
<evidence type="ECO:0008006" key="4">
    <source>
        <dbReference type="Google" id="ProtNLM"/>
    </source>
</evidence>
<feature type="compositionally biased region" description="Low complexity" evidence="1">
    <location>
        <begin position="377"/>
        <end position="388"/>
    </location>
</feature>
<evidence type="ECO:0000313" key="2">
    <source>
        <dbReference type="EMBL" id="KAG2386397.1"/>
    </source>
</evidence>
<comment type="caution">
    <text evidence="2">The sequence shown here is derived from an EMBL/GenBank/DDBJ whole genome shotgun (WGS) entry which is preliminary data.</text>
</comment>